<dbReference type="STRING" id="585531.HMPREF0063_11140"/>
<dbReference type="GO" id="GO:0008703">
    <property type="term" value="F:5-amino-6-(5-phosphoribosylamino)uracil reductase activity"/>
    <property type="evidence" value="ECO:0007669"/>
    <property type="project" value="InterPro"/>
</dbReference>
<protein>
    <submittedName>
        <fullName evidence="2">Riboflavin biosynthesis protein RibD C-terminal domain protein</fullName>
    </submittedName>
</protein>
<feature type="domain" description="Bacterial bifunctional deaminase-reductase C-terminal" evidence="1">
    <location>
        <begin position="3"/>
        <end position="177"/>
    </location>
</feature>
<dbReference type="EMBL" id="ACLF03000004">
    <property type="protein sequence ID" value="EFQ83478.1"/>
    <property type="molecule type" value="Genomic_DNA"/>
</dbReference>
<proteinExistence type="predicted"/>
<dbReference type="RefSeq" id="WP_007078162.1">
    <property type="nucleotide sequence ID" value="NZ_CM001024.1"/>
</dbReference>
<dbReference type="HOGENOM" id="CLU_043966_1_3_11"/>
<dbReference type="eggNOG" id="COG0262">
    <property type="taxonomic scope" value="Bacteria"/>
</dbReference>
<gene>
    <name evidence="2" type="ORF">HMPREF0063_11140</name>
</gene>
<dbReference type="Proteomes" id="UP000003111">
    <property type="component" value="Unassembled WGS sequence"/>
</dbReference>
<dbReference type="PANTHER" id="PTHR38011">
    <property type="entry name" value="DIHYDROFOLATE REDUCTASE FAMILY PROTEIN (AFU_ORTHOLOGUE AFUA_8G06820)"/>
    <property type="match status" value="1"/>
</dbReference>
<dbReference type="InterPro" id="IPR024072">
    <property type="entry name" value="DHFR-like_dom_sf"/>
</dbReference>
<dbReference type="OrthoDB" id="3471498at2"/>
<dbReference type="InterPro" id="IPR050765">
    <property type="entry name" value="Riboflavin_Biosynth_HTPR"/>
</dbReference>
<name>E2SAT2_9ACTN</name>
<sequence length="185" mass="20261">MATLIYTSNMSLDGFTEDSRGGFSWAPPDDEVFVAITERMASAGTYLYGRRMYETMAVWETDPTLAERSDLTARFAEVWQAADKVVHSSTLTTTSTARTRLVDHVDAGAVEDLKSSADGYVLVGGPHLAAQALEAGLVDEIELFVWPVVLGGRNPALPAGWSAELDLLEHQRFPSGAVRLHYRVR</sequence>
<evidence type="ECO:0000313" key="3">
    <source>
        <dbReference type="Proteomes" id="UP000003111"/>
    </source>
</evidence>
<evidence type="ECO:0000313" key="2">
    <source>
        <dbReference type="EMBL" id="EFQ83478.1"/>
    </source>
</evidence>
<dbReference type="Pfam" id="PF01872">
    <property type="entry name" value="RibD_C"/>
    <property type="match status" value="1"/>
</dbReference>
<comment type="caution">
    <text evidence="2">The sequence shown here is derived from an EMBL/GenBank/DDBJ whole genome shotgun (WGS) entry which is preliminary data.</text>
</comment>
<dbReference type="SUPFAM" id="SSF53597">
    <property type="entry name" value="Dihydrofolate reductase-like"/>
    <property type="match status" value="1"/>
</dbReference>
<organism evidence="2 3">
    <name type="scientific">Aeromicrobium marinum DSM 15272</name>
    <dbReference type="NCBI Taxonomy" id="585531"/>
    <lineage>
        <taxon>Bacteria</taxon>
        <taxon>Bacillati</taxon>
        <taxon>Actinomycetota</taxon>
        <taxon>Actinomycetes</taxon>
        <taxon>Propionibacteriales</taxon>
        <taxon>Nocardioidaceae</taxon>
        <taxon>Aeromicrobium</taxon>
    </lineage>
</organism>
<evidence type="ECO:0000259" key="1">
    <source>
        <dbReference type="Pfam" id="PF01872"/>
    </source>
</evidence>
<keyword evidence="3" id="KW-1185">Reference proteome</keyword>
<accession>E2SAT2</accession>
<dbReference type="PANTHER" id="PTHR38011:SF11">
    <property type="entry name" value="2,5-DIAMINO-6-RIBOSYLAMINO-4(3H)-PYRIMIDINONE 5'-PHOSPHATE REDUCTASE"/>
    <property type="match status" value="1"/>
</dbReference>
<reference evidence="2" key="1">
    <citation type="submission" date="2010-08" db="EMBL/GenBank/DDBJ databases">
        <authorList>
            <person name="Muzny D."/>
            <person name="Qin X."/>
            <person name="Buhay C."/>
            <person name="Dugan-Rocha S."/>
            <person name="Ding Y."/>
            <person name="Chen G."/>
            <person name="Hawes A."/>
            <person name="Holder M."/>
            <person name="Jhangiani S."/>
            <person name="Johnson A."/>
            <person name="Khan Z."/>
            <person name="Li Z."/>
            <person name="Liu W."/>
            <person name="Liu X."/>
            <person name="Perez L."/>
            <person name="Shen H."/>
            <person name="Wang Q."/>
            <person name="Watt J."/>
            <person name="Xi L."/>
            <person name="Xin Y."/>
            <person name="Zhou J."/>
            <person name="Deng J."/>
            <person name="Jiang H."/>
            <person name="Liu Y."/>
            <person name="Qu J."/>
            <person name="Song X.-Z."/>
            <person name="Zhang L."/>
            <person name="Villasana D."/>
            <person name="Johnson A."/>
            <person name="Liu J."/>
            <person name="Liyanage D."/>
            <person name="Lorensuhewa L."/>
            <person name="Robinson T."/>
            <person name="Song A."/>
            <person name="Song B.-B."/>
            <person name="Dinh H."/>
            <person name="Thornton R."/>
            <person name="Coyle M."/>
            <person name="Francisco L."/>
            <person name="Jackson L."/>
            <person name="Javaid M."/>
            <person name="Korchina V."/>
            <person name="Kovar C."/>
            <person name="Mata R."/>
            <person name="Mathew T."/>
            <person name="Ngo R."/>
            <person name="Nguyen L."/>
            <person name="Nguyen N."/>
            <person name="Okwuonu G."/>
            <person name="Ongeri F."/>
            <person name="Pham C."/>
            <person name="Simmons D."/>
            <person name="Wilczek-Boney K."/>
            <person name="Hale W."/>
            <person name="Jakkamsetti A."/>
            <person name="Pham P."/>
            <person name="Ruth R."/>
            <person name="San Lucas F."/>
            <person name="Warren J."/>
            <person name="Zhang J."/>
            <person name="Zhao Z."/>
            <person name="Zhou C."/>
            <person name="Zhu D."/>
            <person name="Lee S."/>
            <person name="Bess C."/>
            <person name="Blankenburg K."/>
            <person name="Forbes L."/>
            <person name="Fu Q."/>
            <person name="Gubbala S."/>
            <person name="Hirani K."/>
            <person name="Jayaseelan J.C."/>
            <person name="Lara F."/>
            <person name="Munidasa M."/>
            <person name="Palculict T."/>
            <person name="Patil S."/>
            <person name="Pu L.-L."/>
            <person name="Saada N."/>
            <person name="Tang L."/>
            <person name="Weissenberger G."/>
            <person name="Zhu Y."/>
            <person name="Hemphill L."/>
            <person name="Shang Y."/>
            <person name="Youmans B."/>
            <person name="Ayvaz T."/>
            <person name="Ross M."/>
            <person name="Santibanez J."/>
            <person name="Aqrawi P."/>
            <person name="Gross S."/>
            <person name="Joshi V."/>
            <person name="Fowler G."/>
            <person name="Nazareth L."/>
            <person name="Reid J."/>
            <person name="Worley K."/>
            <person name="Petrosino J."/>
            <person name="Highlander S."/>
            <person name="Gibbs R."/>
        </authorList>
    </citation>
    <scope>NUCLEOTIDE SEQUENCE [LARGE SCALE GENOMIC DNA]</scope>
    <source>
        <strain evidence="2">DSM 15272</strain>
    </source>
</reference>
<dbReference type="Gene3D" id="3.40.430.10">
    <property type="entry name" value="Dihydrofolate Reductase, subunit A"/>
    <property type="match status" value="1"/>
</dbReference>
<dbReference type="GO" id="GO:0009231">
    <property type="term" value="P:riboflavin biosynthetic process"/>
    <property type="evidence" value="ECO:0007669"/>
    <property type="project" value="InterPro"/>
</dbReference>
<dbReference type="AlphaFoldDB" id="E2SAT2"/>
<dbReference type="InterPro" id="IPR002734">
    <property type="entry name" value="RibDG_C"/>
</dbReference>